<evidence type="ECO:0000313" key="3">
    <source>
        <dbReference type="Proteomes" id="UP000434172"/>
    </source>
</evidence>
<feature type="compositionally biased region" description="Pro residues" evidence="1">
    <location>
        <begin position="42"/>
        <end position="51"/>
    </location>
</feature>
<comment type="caution">
    <text evidence="2">The sequence shown here is derived from an EMBL/GenBank/DDBJ whole genome shotgun (WGS) entry which is preliminary data.</text>
</comment>
<evidence type="ECO:0000256" key="1">
    <source>
        <dbReference type="SAM" id="MobiDB-lite"/>
    </source>
</evidence>
<dbReference type="AlphaFoldDB" id="A0A8H3W3E8"/>
<dbReference type="OrthoDB" id="10386541at2759"/>
<proteinExistence type="predicted"/>
<gene>
    <name evidence="2" type="ORF">GQ607_012921</name>
</gene>
<accession>A0A8H3W3E8</accession>
<organism evidence="2 3">
    <name type="scientific">Colletotrichum asianum</name>
    <dbReference type="NCBI Taxonomy" id="702518"/>
    <lineage>
        <taxon>Eukaryota</taxon>
        <taxon>Fungi</taxon>
        <taxon>Dikarya</taxon>
        <taxon>Ascomycota</taxon>
        <taxon>Pezizomycotina</taxon>
        <taxon>Sordariomycetes</taxon>
        <taxon>Hypocreomycetidae</taxon>
        <taxon>Glomerellales</taxon>
        <taxon>Glomerellaceae</taxon>
        <taxon>Colletotrichum</taxon>
        <taxon>Colletotrichum gloeosporioides species complex</taxon>
    </lineage>
</organism>
<keyword evidence="3" id="KW-1185">Reference proteome</keyword>
<dbReference type="EMBL" id="WOWK01000090">
    <property type="protein sequence ID" value="KAF0319819.1"/>
    <property type="molecule type" value="Genomic_DNA"/>
</dbReference>
<evidence type="ECO:0000313" key="2">
    <source>
        <dbReference type="EMBL" id="KAF0319819.1"/>
    </source>
</evidence>
<feature type="region of interest" description="Disordered" evidence="1">
    <location>
        <begin position="20"/>
        <end position="69"/>
    </location>
</feature>
<sequence>MDVSLLQKCHCAKTGTSYRNAEALHKHGPSGATGTEHSAAAPPSPSPPSNPTTPASKTSHPGLPLKPQPLQTILSSLTCDLTSTGPLPDLNPTASNLLNTPLLTTLGLWCRSRVLRISRSHCRSRLPS</sequence>
<reference evidence="2 3" key="1">
    <citation type="submission" date="2019-12" db="EMBL/GenBank/DDBJ databases">
        <title>A genome sequence resource for the geographically widespread anthracnose pathogen Colletotrichum asianum.</title>
        <authorList>
            <person name="Meng Y."/>
        </authorList>
    </citation>
    <scope>NUCLEOTIDE SEQUENCE [LARGE SCALE GENOMIC DNA]</scope>
    <source>
        <strain evidence="2 3">ICMP 18580</strain>
    </source>
</reference>
<protein>
    <submittedName>
        <fullName evidence="2">Uncharacterized protein</fullName>
    </submittedName>
</protein>
<name>A0A8H3W3E8_9PEZI</name>
<dbReference type="Proteomes" id="UP000434172">
    <property type="component" value="Unassembled WGS sequence"/>
</dbReference>